<dbReference type="OrthoDB" id="419537at2759"/>
<name>A0A2K0U6M9_TRIHA</name>
<evidence type="ECO:0000313" key="1">
    <source>
        <dbReference type="EMBL" id="PNP53418.1"/>
    </source>
</evidence>
<reference evidence="1 2" key="1">
    <citation type="submission" date="2017-02" db="EMBL/GenBank/DDBJ databases">
        <title>Genomes of Trichoderma spp. with biocontrol activity.</title>
        <authorList>
            <person name="Gardiner D."/>
            <person name="Kazan K."/>
            <person name="Vos C."/>
            <person name="Harvey P."/>
        </authorList>
    </citation>
    <scope>NUCLEOTIDE SEQUENCE [LARGE SCALE GENOMIC DNA]</scope>
    <source>
        <strain evidence="1 2">Tr1</strain>
    </source>
</reference>
<dbReference type="Proteomes" id="UP000236290">
    <property type="component" value="Unassembled WGS sequence"/>
</dbReference>
<evidence type="ECO:0000313" key="2">
    <source>
        <dbReference type="Proteomes" id="UP000236290"/>
    </source>
</evidence>
<dbReference type="AlphaFoldDB" id="A0A2K0U6M9"/>
<gene>
    <name evidence="1" type="ORF">THARTR1_06112</name>
</gene>
<proteinExistence type="predicted"/>
<dbReference type="EMBL" id="MTYI01000080">
    <property type="protein sequence ID" value="PNP53418.1"/>
    <property type="molecule type" value="Genomic_DNA"/>
</dbReference>
<organism evidence="1 2">
    <name type="scientific">Trichoderma harzianum</name>
    <name type="common">Hypocrea lixii</name>
    <dbReference type="NCBI Taxonomy" id="5544"/>
    <lineage>
        <taxon>Eukaryota</taxon>
        <taxon>Fungi</taxon>
        <taxon>Dikarya</taxon>
        <taxon>Ascomycota</taxon>
        <taxon>Pezizomycotina</taxon>
        <taxon>Sordariomycetes</taxon>
        <taxon>Hypocreomycetidae</taxon>
        <taxon>Hypocreales</taxon>
        <taxon>Hypocreaceae</taxon>
        <taxon>Trichoderma</taxon>
    </lineage>
</organism>
<comment type="caution">
    <text evidence="1">The sequence shown here is derived from an EMBL/GenBank/DDBJ whole genome shotgun (WGS) entry which is preliminary data.</text>
</comment>
<accession>A0A2K0U6M9</accession>
<sequence>MNSANRLHPRKELTAAFSGLEKLVWLRLSDDTAHFTVVPDTGSQIWS</sequence>
<protein>
    <submittedName>
        <fullName evidence="1">Uncharacterized protein</fullName>
    </submittedName>
</protein>